<dbReference type="GO" id="GO:0003676">
    <property type="term" value="F:nucleic acid binding"/>
    <property type="evidence" value="ECO:0007669"/>
    <property type="project" value="InterPro"/>
</dbReference>
<keyword evidence="3" id="KW-0255">Endonuclease</keyword>
<dbReference type="Pfam" id="PF01844">
    <property type="entry name" value="HNH"/>
    <property type="match status" value="1"/>
</dbReference>
<proteinExistence type="predicted"/>
<dbReference type="AlphaFoldDB" id="A0A975D354"/>
<feature type="domain" description="HNH nuclease" evidence="2">
    <location>
        <begin position="38"/>
        <end position="92"/>
    </location>
</feature>
<evidence type="ECO:0000256" key="1">
    <source>
        <dbReference type="SAM" id="MobiDB-lite"/>
    </source>
</evidence>
<sequence length="111" mass="12380">MPSRPPSLRGRSVVRPAKASNWTRRASRHQRGYGREHDLMRERVLREEPLCRVCEAAGLVTATSTADHIVPLAEGGTGDRSNYQGLCGDCHKAKTAREAARARLRRRPANH</sequence>
<keyword evidence="3" id="KW-0378">Hydrolase</keyword>
<evidence type="ECO:0000313" key="3">
    <source>
        <dbReference type="EMBL" id="QTH21984.1"/>
    </source>
</evidence>
<accession>A0A975D354</accession>
<dbReference type="CDD" id="cd00085">
    <property type="entry name" value="HNHc"/>
    <property type="match status" value="1"/>
</dbReference>
<dbReference type="SMART" id="SM00507">
    <property type="entry name" value="HNHc"/>
    <property type="match status" value="1"/>
</dbReference>
<keyword evidence="3" id="KW-0540">Nuclease</keyword>
<evidence type="ECO:0000259" key="2">
    <source>
        <dbReference type="SMART" id="SM00507"/>
    </source>
</evidence>
<evidence type="ECO:0000313" key="4">
    <source>
        <dbReference type="Proteomes" id="UP000664914"/>
    </source>
</evidence>
<organism evidence="3 4">
    <name type="scientific">Rhizorhabdus wittichii</name>
    <dbReference type="NCBI Taxonomy" id="160791"/>
    <lineage>
        <taxon>Bacteria</taxon>
        <taxon>Pseudomonadati</taxon>
        <taxon>Pseudomonadota</taxon>
        <taxon>Alphaproteobacteria</taxon>
        <taxon>Sphingomonadales</taxon>
        <taxon>Sphingomonadaceae</taxon>
        <taxon>Rhizorhabdus</taxon>
    </lineage>
</organism>
<protein>
    <submittedName>
        <fullName evidence="3">HNH endonuclease</fullName>
    </submittedName>
</protein>
<dbReference type="GO" id="GO:0004519">
    <property type="term" value="F:endonuclease activity"/>
    <property type="evidence" value="ECO:0007669"/>
    <property type="project" value="UniProtKB-KW"/>
</dbReference>
<dbReference type="Proteomes" id="UP000664914">
    <property type="component" value="Chromosome"/>
</dbReference>
<dbReference type="InterPro" id="IPR002711">
    <property type="entry name" value="HNH"/>
</dbReference>
<dbReference type="Gene3D" id="1.10.30.50">
    <property type="match status" value="1"/>
</dbReference>
<dbReference type="EMBL" id="CP059319">
    <property type="protein sequence ID" value="QTH21984.1"/>
    <property type="molecule type" value="Genomic_DNA"/>
</dbReference>
<reference evidence="3" key="1">
    <citation type="submission" date="2020-07" db="EMBL/GenBank/DDBJ databases">
        <authorList>
            <person name="Camacho E."/>
        </authorList>
    </citation>
    <scope>NUCLEOTIDE SEQUENCE</scope>
    <source>
        <strain evidence="3">MPO218</strain>
    </source>
</reference>
<name>A0A975D354_9SPHN</name>
<gene>
    <name evidence="3" type="ORF">HRJ34_00120</name>
</gene>
<feature type="region of interest" description="Disordered" evidence="1">
    <location>
        <begin position="1"/>
        <end position="35"/>
    </location>
</feature>
<dbReference type="GO" id="GO:0008270">
    <property type="term" value="F:zinc ion binding"/>
    <property type="evidence" value="ECO:0007669"/>
    <property type="project" value="InterPro"/>
</dbReference>
<dbReference type="InterPro" id="IPR003615">
    <property type="entry name" value="HNH_nuc"/>
</dbReference>
<reference evidence="3" key="2">
    <citation type="submission" date="2021-04" db="EMBL/GenBank/DDBJ databases">
        <title>Isolation and genomic analysis of the ibuprofen-degrading bacterium Sphingomonas strain MPO218.</title>
        <authorList>
            <person name="Aulestia M."/>
            <person name="Flores A."/>
            <person name="Mangas E.L."/>
            <person name="Perez-Pulido A.J."/>
            <person name="Santero E."/>
            <person name="Camacho E.M."/>
        </authorList>
    </citation>
    <scope>NUCLEOTIDE SEQUENCE</scope>
    <source>
        <strain evidence="3">MPO218</strain>
    </source>
</reference>